<keyword evidence="1" id="KW-1133">Transmembrane helix</keyword>
<evidence type="ECO:0000313" key="3">
    <source>
        <dbReference type="EMBL" id="RKE89229.1"/>
    </source>
</evidence>
<evidence type="ECO:0000256" key="1">
    <source>
        <dbReference type="SAM" id="Phobius"/>
    </source>
</evidence>
<sequence>MREFVKNIRLLINAINSVTPMGIVIASLSVVALALLLK</sequence>
<feature type="transmembrane region" description="Helical" evidence="1">
    <location>
        <begin position="12"/>
        <end position="37"/>
    </location>
</feature>
<dbReference type="EMBL" id="RAQI01000004">
    <property type="protein sequence ID" value="RKE89229.1"/>
    <property type="molecule type" value="Genomic_DNA"/>
</dbReference>
<evidence type="ECO:0000313" key="5">
    <source>
        <dbReference type="Proteomes" id="UP000283568"/>
    </source>
</evidence>
<keyword evidence="1" id="KW-0812">Transmembrane</keyword>
<evidence type="ECO:0000313" key="4">
    <source>
        <dbReference type="Proteomes" id="UP000225605"/>
    </source>
</evidence>
<keyword evidence="5" id="KW-1185">Reference proteome</keyword>
<evidence type="ECO:0000313" key="2">
    <source>
        <dbReference type="EMBL" id="PHM23805.1"/>
    </source>
</evidence>
<reference evidence="3 5" key="2">
    <citation type="submission" date="2018-09" db="EMBL/GenBank/DDBJ databases">
        <title>Genomic Encyclopedia of Archaeal and Bacterial Type Strains, Phase II (KMG-II): from individual species to whole genera.</title>
        <authorList>
            <person name="Goeker M."/>
        </authorList>
    </citation>
    <scope>NUCLEOTIDE SEQUENCE [LARGE SCALE GENOMIC DNA]</scope>
    <source>
        <strain evidence="3 5">DSM 16337</strain>
    </source>
</reference>
<gene>
    <name evidence="3" type="ORF">BDE27_2850</name>
    <name evidence="2" type="ORF">Xehl_02486</name>
</gene>
<dbReference type="AlphaFoldDB" id="A0A2D0IPR0"/>
<comment type="caution">
    <text evidence="2">The sequence shown here is derived from an EMBL/GenBank/DDBJ whole genome shotgun (WGS) entry which is preliminary data.</text>
</comment>
<dbReference type="Proteomes" id="UP000225605">
    <property type="component" value="Unassembled WGS sequence"/>
</dbReference>
<proteinExistence type="predicted"/>
<accession>A0A2D0IPR0</accession>
<name>A0A2D0IPR0_9GAMM</name>
<dbReference type="EMBL" id="NIBT01000012">
    <property type="protein sequence ID" value="PHM23805.1"/>
    <property type="molecule type" value="Genomic_DNA"/>
</dbReference>
<dbReference type="Proteomes" id="UP000283568">
    <property type="component" value="Unassembled WGS sequence"/>
</dbReference>
<keyword evidence="1" id="KW-0472">Membrane</keyword>
<reference evidence="2 4" key="1">
    <citation type="journal article" date="2017" name="Nat. Microbiol.">
        <title>Natural product diversity associated with the nematode symbionts Photorhabdus and Xenorhabdus.</title>
        <authorList>
            <person name="Tobias N.J."/>
            <person name="Wolff H."/>
            <person name="Djahanschiri B."/>
            <person name="Grundmann F."/>
            <person name="Kronenwerth M."/>
            <person name="Shi Y.M."/>
            <person name="Simonyi S."/>
            <person name="Grun P."/>
            <person name="Shapiro-Ilan D."/>
            <person name="Pidot S.J."/>
            <person name="Stinear T.P."/>
            <person name="Ebersberger I."/>
            <person name="Bode H.B."/>
        </authorList>
    </citation>
    <scope>NUCLEOTIDE SEQUENCE [LARGE SCALE GENOMIC DNA]</scope>
    <source>
        <strain evidence="2 4">DSM 16337</strain>
    </source>
</reference>
<protein>
    <submittedName>
        <fullName evidence="2">Uncharacterized protein</fullName>
    </submittedName>
</protein>
<organism evidence="2 4">
    <name type="scientific">Xenorhabdus ehlersii</name>
    <dbReference type="NCBI Taxonomy" id="290111"/>
    <lineage>
        <taxon>Bacteria</taxon>
        <taxon>Pseudomonadati</taxon>
        <taxon>Pseudomonadota</taxon>
        <taxon>Gammaproteobacteria</taxon>
        <taxon>Enterobacterales</taxon>
        <taxon>Morganellaceae</taxon>
        <taxon>Xenorhabdus</taxon>
    </lineage>
</organism>